<dbReference type="Proteomes" id="UP000288859">
    <property type="component" value="Unassembled WGS sequence"/>
</dbReference>
<dbReference type="InterPro" id="IPR036291">
    <property type="entry name" value="NAD(P)-bd_dom_sf"/>
</dbReference>
<dbReference type="SUPFAM" id="SSF53474">
    <property type="entry name" value="alpha/beta-Hydrolases"/>
    <property type="match status" value="1"/>
</dbReference>
<comment type="caution">
    <text evidence="4">The sequence shown here is derived from an EMBL/GenBank/DDBJ whole genome shotgun (WGS) entry which is preliminary data.</text>
</comment>
<evidence type="ECO:0000256" key="2">
    <source>
        <dbReference type="ARBA" id="ARBA00023002"/>
    </source>
</evidence>
<dbReference type="VEuPathDB" id="FungiDB:PV10_07816"/>
<name>A0A438N2T5_EXOME</name>
<reference evidence="4 5" key="1">
    <citation type="submission" date="2017-03" db="EMBL/GenBank/DDBJ databases">
        <title>Genomes of endolithic fungi from Antarctica.</title>
        <authorList>
            <person name="Coleine C."/>
            <person name="Masonjones S."/>
            <person name="Stajich J.E."/>
        </authorList>
    </citation>
    <scope>NUCLEOTIDE SEQUENCE [LARGE SCALE GENOMIC DNA]</scope>
    <source>
        <strain evidence="4 5">CCFEE 6314</strain>
    </source>
</reference>
<dbReference type="PANTHER" id="PTHR43008:SF8">
    <property type="entry name" value="BENZIL REDUCTASE ((S)-BENZOIN FORMING) IRC24"/>
    <property type="match status" value="1"/>
</dbReference>
<dbReference type="AlphaFoldDB" id="A0A438N2T5"/>
<evidence type="ECO:0000313" key="5">
    <source>
        <dbReference type="Proteomes" id="UP000288859"/>
    </source>
</evidence>
<dbReference type="InterPro" id="IPR029058">
    <property type="entry name" value="AB_hydrolase_fold"/>
</dbReference>
<gene>
    <name evidence="4" type="ORF">B0A52_05790</name>
</gene>
<accession>A0A438N2T5</accession>
<dbReference type="Gene3D" id="3.40.50.1820">
    <property type="entry name" value="alpha/beta hydrolase"/>
    <property type="match status" value="1"/>
</dbReference>
<dbReference type="OrthoDB" id="433474at2759"/>
<dbReference type="InterPro" id="IPR049492">
    <property type="entry name" value="BD-FAE-like_dom"/>
</dbReference>
<dbReference type="GO" id="GO:0050664">
    <property type="term" value="F:oxidoreductase activity, acting on NAD(P)H, oxygen as acceptor"/>
    <property type="evidence" value="ECO:0007669"/>
    <property type="project" value="TreeGrafter"/>
</dbReference>
<evidence type="ECO:0000313" key="4">
    <source>
        <dbReference type="EMBL" id="RVX69955.1"/>
    </source>
</evidence>
<proteinExistence type="inferred from homology"/>
<dbReference type="Pfam" id="PF00106">
    <property type="entry name" value="adh_short"/>
    <property type="match status" value="2"/>
</dbReference>
<dbReference type="GO" id="GO:0016616">
    <property type="term" value="F:oxidoreductase activity, acting on the CH-OH group of donors, NAD or NADP as acceptor"/>
    <property type="evidence" value="ECO:0007669"/>
    <property type="project" value="UniProtKB-ARBA"/>
</dbReference>
<protein>
    <recommendedName>
        <fullName evidence="3">BD-FAE-like domain-containing protein</fullName>
    </recommendedName>
</protein>
<dbReference type="PANTHER" id="PTHR43008">
    <property type="entry name" value="BENZIL REDUCTASE"/>
    <property type="match status" value="1"/>
</dbReference>
<dbReference type="SUPFAM" id="SSF51735">
    <property type="entry name" value="NAD(P)-binding Rossmann-fold domains"/>
    <property type="match status" value="1"/>
</dbReference>
<dbReference type="Gene3D" id="3.40.50.720">
    <property type="entry name" value="NAD(P)-binding Rossmann-like Domain"/>
    <property type="match status" value="1"/>
</dbReference>
<dbReference type="EMBL" id="NAJM01000026">
    <property type="protein sequence ID" value="RVX69955.1"/>
    <property type="molecule type" value="Genomic_DNA"/>
</dbReference>
<dbReference type="Pfam" id="PF20434">
    <property type="entry name" value="BD-FAE"/>
    <property type="match status" value="1"/>
</dbReference>
<dbReference type="PRINTS" id="PR00081">
    <property type="entry name" value="GDHRDH"/>
</dbReference>
<organism evidence="4 5">
    <name type="scientific">Exophiala mesophila</name>
    <name type="common">Black yeast-like fungus</name>
    <dbReference type="NCBI Taxonomy" id="212818"/>
    <lineage>
        <taxon>Eukaryota</taxon>
        <taxon>Fungi</taxon>
        <taxon>Dikarya</taxon>
        <taxon>Ascomycota</taxon>
        <taxon>Pezizomycotina</taxon>
        <taxon>Eurotiomycetes</taxon>
        <taxon>Chaetothyriomycetidae</taxon>
        <taxon>Chaetothyriales</taxon>
        <taxon>Herpotrichiellaceae</taxon>
        <taxon>Exophiala</taxon>
    </lineage>
</organism>
<feature type="domain" description="BD-FAE-like" evidence="3">
    <location>
        <begin position="339"/>
        <end position="433"/>
    </location>
</feature>
<evidence type="ECO:0000256" key="1">
    <source>
        <dbReference type="ARBA" id="ARBA00006484"/>
    </source>
</evidence>
<dbReference type="InterPro" id="IPR002347">
    <property type="entry name" value="SDR_fam"/>
</dbReference>
<evidence type="ECO:0000259" key="3">
    <source>
        <dbReference type="Pfam" id="PF20434"/>
    </source>
</evidence>
<keyword evidence="2" id="KW-0560">Oxidoreductase</keyword>
<comment type="similarity">
    <text evidence="1">Belongs to the short-chain dehydrogenases/reductases (SDR) family.</text>
</comment>
<sequence>MGLGHTEVVILTGAGNGIGLAITEGLLKSAKVAHIVAVDLQTRQLETLEKDSAGRLHILQGDVTQNKTNERAVQLAVEKGGQVNSIILNAAVVRPIGPLAKLALDDWKKTFDVNFFSSIDLVSISCAATCTTAMPMKRLLSNANLQIQQALPELRKVNGSILMTTTRVCWSPTESWTCYASTKAVVNYFCSCLPLEEPQVRSIAVSPGAVATENMAGITKDPGFSKNISQFLQDLESSGKLLSPDQPAAAFVKLVEDGVSEEFNGKAVNWDQILGIAMDKLPSFGRTIGQVVLPTYGVYAPLIAQNASKIQQTKRETFKYGPHPRQELDVYQSSSITTTKKDTPKSLLVFMHGGGFANGDKVNEAQPLFYKNLGHFFADGAGIETICLNYRLIKHGGKFPTGAEDIEAALKWIVDNHQDQQCDVYLFGNSAGGINVAHWMFEPAFCDFRRSIVAGSRGVKLSGVIILGALFSFNASSAPLRQALAGYLQEDVDDRSPVASLNRCEESGEFSTGVWPRLLLSSCEWDPDDVIKTTEQFVQILQAKQGVEVDYLKIKGHNHISPPLALGSEIEAEEAWGHEVVAWIKR</sequence>